<feature type="transmembrane region" description="Helical" evidence="5">
    <location>
        <begin position="68"/>
        <end position="94"/>
    </location>
</feature>
<feature type="transmembrane region" description="Helical" evidence="5">
    <location>
        <begin position="166"/>
        <end position="188"/>
    </location>
</feature>
<evidence type="ECO:0000313" key="8">
    <source>
        <dbReference type="Proteomes" id="UP000528286"/>
    </source>
</evidence>
<dbReference type="Proteomes" id="UP000528286">
    <property type="component" value="Unassembled WGS sequence"/>
</dbReference>
<gene>
    <name evidence="7" type="ORF">GGR23_000486</name>
</gene>
<dbReference type="Pfam" id="PF07298">
    <property type="entry name" value="NnrU"/>
    <property type="match status" value="1"/>
</dbReference>
<feature type="transmembrane region" description="Helical" evidence="5">
    <location>
        <begin position="35"/>
        <end position="56"/>
    </location>
</feature>
<accession>A0A7W6NJF0</accession>
<dbReference type="InterPro" id="IPR009915">
    <property type="entry name" value="NnrU_dom"/>
</dbReference>
<dbReference type="RefSeq" id="WP_183364518.1">
    <property type="nucleotide sequence ID" value="NZ_JACIEZ010000001.1"/>
</dbReference>
<feature type="domain" description="NnrU" evidence="6">
    <location>
        <begin position="3"/>
        <end position="191"/>
    </location>
</feature>
<keyword evidence="2 5" id="KW-0812">Transmembrane</keyword>
<comment type="caution">
    <text evidence="7">The sequence shown here is derived from an EMBL/GenBank/DDBJ whole genome shotgun (WGS) entry which is preliminary data.</text>
</comment>
<evidence type="ECO:0000256" key="5">
    <source>
        <dbReference type="SAM" id="Phobius"/>
    </source>
</evidence>
<evidence type="ECO:0000256" key="1">
    <source>
        <dbReference type="ARBA" id="ARBA00004141"/>
    </source>
</evidence>
<dbReference type="AlphaFoldDB" id="A0A7W6NJF0"/>
<dbReference type="EMBL" id="JACIEZ010000001">
    <property type="protein sequence ID" value="MBB4063325.1"/>
    <property type="molecule type" value="Genomic_DNA"/>
</dbReference>
<evidence type="ECO:0000256" key="2">
    <source>
        <dbReference type="ARBA" id="ARBA00022692"/>
    </source>
</evidence>
<keyword evidence="4 5" id="KW-0472">Membrane</keyword>
<evidence type="ECO:0000313" key="7">
    <source>
        <dbReference type="EMBL" id="MBB4063325.1"/>
    </source>
</evidence>
<reference evidence="7 8" key="1">
    <citation type="submission" date="2020-08" db="EMBL/GenBank/DDBJ databases">
        <title>Genomic Encyclopedia of Type Strains, Phase IV (KMG-IV): sequencing the most valuable type-strain genomes for metagenomic binning, comparative biology and taxonomic classification.</title>
        <authorList>
            <person name="Goeker M."/>
        </authorList>
    </citation>
    <scope>NUCLEOTIDE SEQUENCE [LARGE SCALE GENOMIC DNA]</scope>
    <source>
        <strain evidence="7 8">DSM 29853</strain>
    </source>
</reference>
<feature type="transmembrane region" description="Helical" evidence="5">
    <location>
        <begin position="125"/>
        <end position="145"/>
    </location>
</feature>
<evidence type="ECO:0000256" key="4">
    <source>
        <dbReference type="ARBA" id="ARBA00023136"/>
    </source>
</evidence>
<keyword evidence="8" id="KW-1185">Reference proteome</keyword>
<organism evidence="7 8">
    <name type="scientific">Gellertiella hungarica</name>
    <dbReference type="NCBI Taxonomy" id="1572859"/>
    <lineage>
        <taxon>Bacteria</taxon>
        <taxon>Pseudomonadati</taxon>
        <taxon>Pseudomonadota</taxon>
        <taxon>Alphaproteobacteria</taxon>
        <taxon>Hyphomicrobiales</taxon>
        <taxon>Rhizobiaceae</taxon>
        <taxon>Gellertiella</taxon>
    </lineage>
</organism>
<name>A0A7W6NJF0_9HYPH</name>
<dbReference type="GO" id="GO:0016020">
    <property type="term" value="C:membrane"/>
    <property type="evidence" value="ECO:0007669"/>
    <property type="project" value="UniProtKB-SubCell"/>
</dbReference>
<evidence type="ECO:0000256" key="3">
    <source>
        <dbReference type="ARBA" id="ARBA00022989"/>
    </source>
</evidence>
<sequence length="196" mass="21049">MALLIIGLIAFLGFHMLRVVAPGLRQSLIASMGRPAYMGLYSVLSIATLALLVYGFGQARLESGEPLYVAPAWMVHLTVTLMLIALILAVSSVLPAGYIATKTRHPLITSVKVWALAHLLVNGEAYSVVTFAAFLAWAVVLRIAVKRRARAGEVTERAYVGWIWDLVAVVIGLGLAIALIKGLHLWLIGVPIPMAG</sequence>
<protein>
    <submittedName>
        <fullName evidence="7">Putative membrane protein</fullName>
    </submittedName>
</protein>
<evidence type="ECO:0000259" key="6">
    <source>
        <dbReference type="Pfam" id="PF07298"/>
    </source>
</evidence>
<proteinExistence type="predicted"/>
<keyword evidence="3 5" id="KW-1133">Transmembrane helix</keyword>
<comment type="subcellular location">
    <subcellularLocation>
        <location evidence="1">Membrane</location>
        <topology evidence="1">Multi-pass membrane protein</topology>
    </subcellularLocation>
</comment>